<evidence type="ECO:0000313" key="6">
    <source>
        <dbReference type="Proteomes" id="UP000235965"/>
    </source>
</evidence>
<dbReference type="InterPro" id="IPR018170">
    <property type="entry name" value="Aldo/ket_reductase_CS"/>
</dbReference>
<reference evidence="5 6" key="1">
    <citation type="submission" date="2017-12" db="EMBL/GenBank/DDBJ databases">
        <title>Hemimetabolous genomes reveal molecular basis of termite eusociality.</title>
        <authorList>
            <person name="Harrison M.C."/>
            <person name="Jongepier E."/>
            <person name="Robertson H.M."/>
            <person name="Arning N."/>
            <person name="Bitard-Feildel T."/>
            <person name="Chao H."/>
            <person name="Childers C.P."/>
            <person name="Dinh H."/>
            <person name="Doddapaneni H."/>
            <person name="Dugan S."/>
            <person name="Gowin J."/>
            <person name="Greiner C."/>
            <person name="Han Y."/>
            <person name="Hu H."/>
            <person name="Hughes D.S.T."/>
            <person name="Huylmans A.-K."/>
            <person name="Kemena C."/>
            <person name="Kremer L.P.M."/>
            <person name="Lee S.L."/>
            <person name="Lopez-Ezquerra A."/>
            <person name="Mallet L."/>
            <person name="Monroy-Kuhn J.M."/>
            <person name="Moser A."/>
            <person name="Murali S.C."/>
            <person name="Muzny D.M."/>
            <person name="Otani S."/>
            <person name="Piulachs M.-D."/>
            <person name="Poelchau M."/>
            <person name="Qu J."/>
            <person name="Schaub F."/>
            <person name="Wada-Katsumata A."/>
            <person name="Worley K.C."/>
            <person name="Xie Q."/>
            <person name="Ylla G."/>
            <person name="Poulsen M."/>
            <person name="Gibbs R.A."/>
            <person name="Schal C."/>
            <person name="Richards S."/>
            <person name="Belles X."/>
            <person name="Korb J."/>
            <person name="Bornberg-Bauer E."/>
        </authorList>
    </citation>
    <scope>NUCLEOTIDE SEQUENCE [LARGE SCALE GENOMIC DNA]</scope>
    <source>
        <tissue evidence="5">Whole body</tissue>
    </source>
</reference>
<protein>
    <submittedName>
        <fullName evidence="5">1,5-anhydro-D-fructose reductase</fullName>
    </submittedName>
</protein>
<dbReference type="PANTHER" id="PTHR11732">
    <property type="entry name" value="ALDO/KETO REDUCTASE"/>
    <property type="match status" value="1"/>
</dbReference>
<evidence type="ECO:0000256" key="3">
    <source>
        <dbReference type="PIRSR" id="PIRSR000097-3"/>
    </source>
</evidence>
<organism evidence="5 6">
    <name type="scientific">Cryptotermes secundus</name>
    <dbReference type="NCBI Taxonomy" id="105785"/>
    <lineage>
        <taxon>Eukaryota</taxon>
        <taxon>Metazoa</taxon>
        <taxon>Ecdysozoa</taxon>
        <taxon>Arthropoda</taxon>
        <taxon>Hexapoda</taxon>
        <taxon>Insecta</taxon>
        <taxon>Pterygota</taxon>
        <taxon>Neoptera</taxon>
        <taxon>Polyneoptera</taxon>
        <taxon>Dictyoptera</taxon>
        <taxon>Blattodea</taxon>
        <taxon>Blattoidea</taxon>
        <taxon>Termitoidae</taxon>
        <taxon>Kalotermitidae</taxon>
        <taxon>Cryptotermitinae</taxon>
        <taxon>Cryptotermes</taxon>
    </lineage>
</organism>
<dbReference type="Proteomes" id="UP000235965">
    <property type="component" value="Unassembled WGS sequence"/>
</dbReference>
<feature type="domain" description="NADP-dependent oxidoreductase" evidence="4">
    <location>
        <begin position="16"/>
        <end position="293"/>
    </location>
</feature>
<evidence type="ECO:0000313" key="5">
    <source>
        <dbReference type="EMBL" id="PNF24353.1"/>
    </source>
</evidence>
<evidence type="ECO:0000256" key="1">
    <source>
        <dbReference type="PIRSR" id="PIRSR000097-1"/>
    </source>
</evidence>
<dbReference type="OrthoDB" id="416253at2759"/>
<sequence>MAPTVKLNNGYEFPVIGFGTYTANPGEMEQVVKDAIDAGYRHFDTALFYMNESEVGAAIRAKIAEGVIKREDVFVTTKLWNTHHRPGVVVDTCKKSLSNLGLDYVDLYLIHWPFGFQEGEDGRPKDENNKLIFSDVDYVDTWKAMEECVKQGLTKSIGFFNFNSQQIQRVLDIATIKPVVNQVECHPYLNQTKLIEFCREKGIQITAYSPFAGPTSIAPLHKGESPEPLKDPKIKELADKYNKTVAQVILKYLVQLGVVPIPKSSNKKRLLENIDIFDFELRPEDVSVMNSLNRNNRICDFIQVKEHKHYPFNIEY</sequence>
<dbReference type="PIRSF" id="PIRSF000097">
    <property type="entry name" value="AKR"/>
    <property type="match status" value="1"/>
</dbReference>
<evidence type="ECO:0000259" key="4">
    <source>
        <dbReference type="Pfam" id="PF00248"/>
    </source>
</evidence>
<comment type="caution">
    <text evidence="5">The sequence shown here is derived from an EMBL/GenBank/DDBJ whole genome shotgun (WGS) entry which is preliminary data.</text>
</comment>
<dbReference type="InterPro" id="IPR044488">
    <property type="entry name" value="AKR2E"/>
</dbReference>
<feature type="binding site" evidence="2">
    <location>
        <position position="111"/>
    </location>
    <ligand>
        <name>substrate</name>
    </ligand>
</feature>
<dbReference type="AlphaFoldDB" id="A0A2J7Q6Z0"/>
<name>A0A2J7Q6Z0_9NEOP</name>
<feature type="site" description="Lowers pKa of active site Tyr" evidence="3">
    <location>
        <position position="78"/>
    </location>
</feature>
<dbReference type="PROSITE" id="PS00798">
    <property type="entry name" value="ALDOKETO_REDUCTASE_1"/>
    <property type="match status" value="1"/>
</dbReference>
<dbReference type="Pfam" id="PF00248">
    <property type="entry name" value="Aldo_ket_red"/>
    <property type="match status" value="1"/>
</dbReference>
<evidence type="ECO:0000256" key="2">
    <source>
        <dbReference type="PIRSR" id="PIRSR000097-2"/>
    </source>
</evidence>
<gene>
    <name evidence="5" type="primary">AKR1E2_1</name>
    <name evidence="5" type="ORF">B7P43_G11876</name>
</gene>
<dbReference type="PROSITE" id="PS00063">
    <property type="entry name" value="ALDOKETO_REDUCTASE_3"/>
    <property type="match status" value="1"/>
</dbReference>
<accession>A0A2J7Q6Z0</accession>
<dbReference type="InterPro" id="IPR023210">
    <property type="entry name" value="NADP_OxRdtase_dom"/>
</dbReference>
<dbReference type="SUPFAM" id="SSF51430">
    <property type="entry name" value="NAD(P)-linked oxidoreductase"/>
    <property type="match status" value="1"/>
</dbReference>
<dbReference type="GO" id="GO:0016491">
    <property type="term" value="F:oxidoreductase activity"/>
    <property type="evidence" value="ECO:0007669"/>
    <property type="project" value="InterPro"/>
</dbReference>
<dbReference type="PRINTS" id="PR00069">
    <property type="entry name" value="ALDKETRDTASE"/>
</dbReference>
<dbReference type="CDD" id="cd19116">
    <property type="entry name" value="AKR_AKR2E1-5"/>
    <property type="match status" value="1"/>
</dbReference>
<dbReference type="Gene3D" id="3.20.20.100">
    <property type="entry name" value="NADP-dependent oxidoreductase domain"/>
    <property type="match status" value="1"/>
</dbReference>
<dbReference type="EMBL" id="NEVH01017450">
    <property type="protein sequence ID" value="PNF24353.1"/>
    <property type="molecule type" value="Genomic_DNA"/>
</dbReference>
<feature type="active site" description="Proton donor" evidence="1">
    <location>
        <position position="49"/>
    </location>
</feature>
<proteinExistence type="predicted"/>
<keyword evidence="6" id="KW-1185">Reference proteome</keyword>
<dbReference type="InterPro" id="IPR036812">
    <property type="entry name" value="NAD(P)_OxRdtase_dom_sf"/>
</dbReference>
<dbReference type="InterPro" id="IPR020471">
    <property type="entry name" value="AKR"/>
</dbReference>
<dbReference type="FunFam" id="3.20.20.100:FF:000023">
    <property type="entry name" value="aldose reductase"/>
    <property type="match status" value="1"/>
</dbReference>